<dbReference type="Gene3D" id="1.20.1280.50">
    <property type="match status" value="1"/>
</dbReference>
<dbReference type="InterPro" id="IPR001810">
    <property type="entry name" value="F-box_dom"/>
</dbReference>
<dbReference type="InterPro" id="IPR013187">
    <property type="entry name" value="F-box-assoc_dom_typ3"/>
</dbReference>
<dbReference type="SMART" id="SM00256">
    <property type="entry name" value="FBOX"/>
    <property type="match status" value="1"/>
</dbReference>
<protein>
    <submittedName>
        <fullName evidence="3">F-box/LRR-repeat/kelch-repeat protein At1g09650-like isoform X1</fullName>
    </submittedName>
</protein>
<feature type="domain" description="F-box" evidence="1">
    <location>
        <begin position="50"/>
        <end position="97"/>
    </location>
</feature>
<dbReference type="RefSeq" id="XP_030521004.1">
    <property type="nucleotide sequence ID" value="XM_030665144.2"/>
</dbReference>
<reference evidence="3" key="2">
    <citation type="submission" date="2025-08" db="UniProtKB">
        <authorList>
            <consortium name="RefSeq"/>
        </authorList>
    </citation>
    <scope>IDENTIFICATION</scope>
    <source>
        <tissue evidence="3">Leaf</tissue>
    </source>
</reference>
<gene>
    <name evidence="3" type="primary">LOC115734362</name>
</gene>
<dbReference type="PANTHER" id="PTHR31672:SF11">
    <property type="entry name" value="F-BOX PROTEIN CPR1-LIKE ISOFORM X2"/>
    <property type="match status" value="1"/>
</dbReference>
<accession>A0A8B8NG37</accession>
<dbReference type="PROSITE" id="PS50181">
    <property type="entry name" value="FBOX"/>
    <property type="match status" value="1"/>
</dbReference>
<dbReference type="Pfam" id="PF00646">
    <property type="entry name" value="F-box"/>
    <property type="match status" value="1"/>
</dbReference>
<keyword evidence="2" id="KW-1185">Reference proteome</keyword>
<evidence type="ECO:0000259" key="1">
    <source>
        <dbReference type="PROSITE" id="PS50181"/>
    </source>
</evidence>
<dbReference type="GeneID" id="115734362"/>
<evidence type="ECO:0000313" key="3">
    <source>
        <dbReference type="RefSeq" id="XP_030521004.1"/>
    </source>
</evidence>
<dbReference type="NCBIfam" id="TIGR01640">
    <property type="entry name" value="F_box_assoc_1"/>
    <property type="match status" value="1"/>
</dbReference>
<dbReference type="SUPFAM" id="SSF81383">
    <property type="entry name" value="F-box domain"/>
    <property type="match status" value="1"/>
</dbReference>
<evidence type="ECO:0000313" key="2">
    <source>
        <dbReference type="Proteomes" id="UP000827889"/>
    </source>
</evidence>
<dbReference type="PANTHER" id="PTHR31672">
    <property type="entry name" value="BNACNNG10540D PROTEIN"/>
    <property type="match status" value="1"/>
</dbReference>
<dbReference type="InterPro" id="IPR036047">
    <property type="entry name" value="F-box-like_dom_sf"/>
</dbReference>
<sequence length="442" mass="50834">MPPFRDLLFPSFPGMKECSMAKSLGSKGKNLARLVEEKACSKKFQQEEEQKRIPYLPKDCLTNILIRLPHSSLLRSMLVCKSWRSIITSLNFVHAHLHRSDTILIFQSWIRTPHIYYSSLTTRPPESPNSFSIEANYLQSQNIPILTQPNINHSEKSYVKFMEFSNGNCEERDYKISCLGMIRATCDGLILLDNRMKEGGLIVLNPVTRKLDPLPLGTLYPAHKESYGFALSKVSGVYNVVHLFRDELDFFHCEILSLGTRVWRPVYGPEPGLFGWLGHRPVFAIGSLHWVPLVDHSDYIVSLEMDSEKFHKVSLPTSCRTYDRILEMHGSLCFIAHEEMTQINIWMLEGLSGHAWKQTCSITMGCTFDMVPLLSLKMSGDVIFERDEDYSLYRYHFELKEMRRIEVQGKCPVPSNTYFTHVNSFISWRCHGEDAGFAVMEV</sequence>
<dbReference type="OrthoDB" id="1938527at2759"/>
<dbReference type="Pfam" id="PF08268">
    <property type="entry name" value="FBA_3"/>
    <property type="match status" value="1"/>
</dbReference>
<dbReference type="AlphaFoldDB" id="A0A8B8NG37"/>
<organism evidence="2 3">
    <name type="scientific">Rhodamnia argentea</name>
    <dbReference type="NCBI Taxonomy" id="178133"/>
    <lineage>
        <taxon>Eukaryota</taxon>
        <taxon>Viridiplantae</taxon>
        <taxon>Streptophyta</taxon>
        <taxon>Embryophyta</taxon>
        <taxon>Tracheophyta</taxon>
        <taxon>Spermatophyta</taxon>
        <taxon>Magnoliopsida</taxon>
        <taxon>eudicotyledons</taxon>
        <taxon>Gunneridae</taxon>
        <taxon>Pentapetalae</taxon>
        <taxon>rosids</taxon>
        <taxon>malvids</taxon>
        <taxon>Myrtales</taxon>
        <taxon>Myrtaceae</taxon>
        <taxon>Myrtoideae</taxon>
        <taxon>Myrteae</taxon>
        <taxon>Australasian group</taxon>
        <taxon>Rhodamnia</taxon>
    </lineage>
</organism>
<reference evidence="2" key="1">
    <citation type="submission" date="2025-05" db="UniProtKB">
        <authorList>
            <consortium name="RefSeq"/>
        </authorList>
    </citation>
    <scope>NUCLEOTIDE SEQUENCE [LARGE SCALE GENOMIC DNA]</scope>
</reference>
<dbReference type="CDD" id="cd22157">
    <property type="entry name" value="F-box_AtFBW1-like"/>
    <property type="match status" value="1"/>
</dbReference>
<proteinExistence type="predicted"/>
<dbReference type="KEGG" id="rarg:115734362"/>
<dbReference type="InterPro" id="IPR050796">
    <property type="entry name" value="SCF_F-box_component"/>
</dbReference>
<name>A0A8B8NG37_9MYRT</name>
<dbReference type="InterPro" id="IPR017451">
    <property type="entry name" value="F-box-assoc_interact_dom"/>
</dbReference>
<dbReference type="Proteomes" id="UP000827889">
    <property type="component" value="Chromosome 2"/>
</dbReference>